<reference evidence="2 3" key="1">
    <citation type="journal article" date="2018" name="Nat. Ecol. Evol.">
        <title>Pezizomycetes genomes reveal the molecular basis of ectomycorrhizal truffle lifestyle.</title>
        <authorList>
            <person name="Murat C."/>
            <person name="Payen T."/>
            <person name="Noel B."/>
            <person name="Kuo A."/>
            <person name="Morin E."/>
            <person name="Chen J."/>
            <person name="Kohler A."/>
            <person name="Krizsan K."/>
            <person name="Balestrini R."/>
            <person name="Da Silva C."/>
            <person name="Montanini B."/>
            <person name="Hainaut M."/>
            <person name="Levati E."/>
            <person name="Barry K.W."/>
            <person name="Belfiori B."/>
            <person name="Cichocki N."/>
            <person name="Clum A."/>
            <person name="Dockter R.B."/>
            <person name="Fauchery L."/>
            <person name="Guy J."/>
            <person name="Iotti M."/>
            <person name="Le Tacon F."/>
            <person name="Lindquist E.A."/>
            <person name="Lipzen A."/>
            <person name="Malagnac F."/>
            <person name="Mello A."/>
            <person name="Molinier V."/>
            <person name="Miyauchi S."/>
            <person name="Poulain J."/>
            <person name="Riccioni C."/>
            <person name="Rubini A."/>
            <person name="Sitrit Y."/>
            <person name="Splivallo R."/>
            <person name="Traeger S."/>
            <person name="Wang M."/>
            <person name="Zifcakova L."/>
            <person name="Wipf D."/>
            <person name="Zambonelli A."/>
            <person name="Paolocci F."/>
            <person name="Nowrousian M."/>
            <person name="Ottonello S."/>
            <person name="Baldrian P."/>
            <person name="Spatafora J.W."/>
            <person name="Henrissat B."/>
            <person name="Nagy L.G."/>
            <person name="Aury J.M."/>
            <person name="Wincker P."/>
            <person name="Grigoriev I.V."/>
            <person name="Bonfante P."/>
            <person name="Martin F.M."/>
        </authorList>
    </citation>
    <scope>NUCLEOTIDE SEQUENCE [LARGE SCALE GENOMIC DNA]</scope>
    <source>
        <strain evidence="2 3">RN42</strain>
    </source>
</reference>
<feature type="compositionally biased region" description="Basic and acidic residues" evidence="1">
    <location>
        <begin position="174"/>
        <end position="184"/>
    </location>
</feature>
<proteinExistence type="predicted"/>
<dbReference type="EMBL" id="ML119645">
    <property type="protein sequence ID" value="RPA88078.1"/>
    <property type="molecule type" value="Genomic_DNA"/>
</dbReference>
<evidence type="ECO:0000313" key="2">
    <source>
        <dbReference type="EMBL" id="RPA88078.1"/>
    </source>
</evidence>
<keyword evidence="3" id="KW-1185">Reference proteome</keyword>
<protein>
    <submittedName>
        <fullName evidence="2">Uncharacterized protein</fullName>
    </submittedName>
</protein>
<name>A0A3N4ITM8_ASCIM</name>
<organism evidence="2 3">
    <name type="scientific">Ascobolus immersus RN42</name>
    <dbReference type="NCBI Taxonomy" id="1160509"/>
    <lineage>
        <taxon>Eukaryota</taxon>
        <taxon>Fungi</taxon>
        <taxon>Dikarya</taxon>
        <taxon>Ascomycota</taxon>
        <taxon>Pezizomycotina</taxon>
        <taxon>Pezizomycetes</taxon>
        <taxon>Pezizales</taxon>
        <taxon>Ascobolaceae</taxon>
        <taxon>Ascobolus</taxon>
    </lineage>
</organism>
<dbReference type="AlphaFoldDB" id="A0A3N4ITM8"/>
<feature type="region of interest" description="Disordered" evidence="1">
    <location>
        <begin position="1"/>
        <end position="29"/>
    </location>
</feature>
<feature type="compositionally biased region" description="Polar residues" evidence="1">
    <location>
        <begin position="185"/>
        <end position="196"/>
    </location>
</feature>
<dbReference type="Proteomes" id="UP000275078">
    <property type="component" value="Unassembled WGS sequence"/>
</dbReference>
<feature type="compositionally biased region" description="Polar residues" evidence="1">
    <location>
        <begin position="14"/>
        <end position="29"/>
    </location>
</feature>
<sequence length="579" mass="64717">MRKEQHFHGFPSFDATSDTGLFASPPSSVSDVEQSLLDKQLTTGVLNTRESLTPEPLDVSKTDLNGSSKFEDVHHFMPMPQSAATWERPLFQLAIRENTRKRQRSPSLSAAVENLKLSEAAQADGDDGKEWYLAIKEKSTEDYTEDSKLVFTQSPSEVLKYATRLNGPNSAHSEQCRERKEFETRSVSSGKKSPFSCQGETTGCAEHFWIRRLEAKKDYFLRGTKQAKGKVVEVEWPVVGKKAVLATAKENYILYNASQRQQGLPPHDPPLVPRSIPESHPTKRARVSLVVRERPKHEPSEPIKKAPAVLAVRERPKPLSTPSFNCQYGENNEWLGISVQCPRVHGAIRQHEGVSYEWRLVLLPGQTNTSSTQAYGPRHRSIAPPPPGTLKGSVTQNSQYVVLQASAKAPGACEEKMILYQVWDITYYQRPLQRVVNRKYEMAGVDLKFAEKMALKWMVDYRAALGFHRTGVKISDTLCRAIISAPSTEALPSCECLKFLMACEALRERNSNKGTKKLYKHLDARADWQELMRKYKDRLWFSAPLASAPLASAPLASAPLASAPLASAPLASAPQAVWY</sequence>
<gene>
    <name evidence="2" type="ORF">BJ508DRAFT_320185</name>
</gene>
<evidence type="ECO:0000256" key="1">
    <source>
        <dbReference type="SAM" id="MobiDB-lite"/>
    </source>
</evidence>
<evidence type="ECO:0000313" key="3">
    <source>
        <dbReference type="Proteomes" id="UP000275078"/>
    </source>
</evidence>
<accession>A0A3N4ITM8</accession>
<feature type="region of interest" description="Disordered" evidence="1">
    <location>
        <begin position="168"/>
        <end position="196"/>
    </location>
</feature>